<dbReference type="KEGG" id="nev:NTE_01218"/>
<dbReference type="Proteomes" id="UP000028194">
    <property type="component" value="Chromosome"/>
</dbReference>
<proteinExistence type="predicted"/>
<dbReference type="RefSeq" id="WP_148700082.1">
    <property type="nucleotide sequence ID" value="NZ_CP007174.1"/>
</dbReference>
<evidence type="ECO:0000313" key="1">
    <source>
        <dbReference type="EMBL" id="AIF83290.1"/>
    </source>
</evidence>
<dbReference type="HOGENOM" id="CLU_1933167_0_0_2"/>
<dbReference type="GeneID" id="41597027"/>
<keyword evidence="2" id="KW-1185">Reference proteome</keyword>
<dbReference type="AlphaFoldDB" id="A0A075MQD7"/>
<name>A0A075MQD7_9ARCH</name>
<reference evidence="1 2" key="1">
    <citation type="journal article" date="2014" name="PLoS ONE">
        <title>Genome Sequence of Candidatus Nitrososphaera evergladensis from Group I.1b Enriched from Everglades Soil Reveals Novel Genomic Features of the Ammonia-Oxidizing Archaea.</title>
        <authorList>
            <person name="Zhalnina K.V."/>
            <person name="Dias R."/>
            <person name="Leonard M.T."/>
            <person name="Dorr de Quadros P."/>
            <person name="Camargo F.A."/>
            <person name="Drew J.C."/>
            <person name="Farmerie W.G."/>
            <person name="Daroub S.H."/>
            <person name="Triplett E.W."/>
        </authorList>
    </citation>
    <scope>NUCLEOTIDE SEQUENCE [LARGE SCALE GENOMIC DNA]</scope>
    <source>
        <strain evidence="1 2">SR1</strain>
    </source>
</reference>
<gene>
    <name evidence="1" type="ORF">NTE_01218</name>
</gene>
<protein>
    <submittedName>
        <fullName evidence="1">Uncharacterized protein</fullName>
    </submittedName>
</protein>
<sequence length="130" mass="14557">MIQNIIKKKDPKYVTVYVNKNLTGTIESKIQQLAELGILPPNTTKAKFIKHAVGFYLANFSEGNIAGLQAYQTSHKEHGIGKNAKDLYAEIKLETFRAVQTKLAHEIEWIKKQNTMAPSISKLLNSGDTK</sequence>
<accession>A0A075MQD7</accession>
<evidence type="ECO:0000313" key="2">
    <source>
        <dbReference type="Proteomes" id="UP000028194"/>
    </source>
</evidence>
<organism evidence="1 2">
    <name type="scientific">Candidatus Nitrososphaera evergladensis SR1</name>
    <dbReference type="NCBI Taxonomy" id="1459636"/>
    <lineage>
        <taxon>Archaea</taxon>
        <taxon>Nitrososphaerota</taxon>
        <taxon>Nitrososphaeria</taxon>
        <taxon>Nitrososphaerales</taxon>
        <taxon>Nitrososphaeraceae</taxon>
        <taxon>Nitrososphaera</taxon>
    </lineage>
</organism>
<dbReference type="STRING" id="1459636.NTE_01218"/>
<dbReference type="EMBL" id="CP007174">
    <property type="protein sequence ID" value="AIF83290.1"/>
    <property type="molecule type" value="Genomic_DNA"/>
</dbReference>